<evidence type="ECO:0000313" key="3">
    <source>
        <dbReference type="WBParaSite" id="nRc.2.0.1.t42439-RA"/>
    </source>
</evidence>
<sequence length="92" mass="9322">MSSSVNFRKSVICLVVAVKSAVAAGAGRADTSVDGSSFAIFKLKTRVSKSSSSAGSMSITEAGRSRSSSVVSMCTEAIVGNGYVYTGTGNKN</sequence>
<name>A0A915KWB5_ROMCU</name>
<proteinExistence type="predicted"/>
<accession>A0A915KWB5</accession>
<dbReference type="WBParaSite" id="nRc.2.0.1.t42439-RA">
    <property type="protein sequence ID" value="nRc.2.0.1.t42439-RA"/>
    <property type="gene ID" value="nRc.2.0.1.g42439"/>
</dbReference>
<keyword evidence="2" id="KW-1185">Reference proteome</keyword>
<dbReference type="Proteomes" id="UP000887565">
    <property type="component" value="Unplaced"/>
</dbReference>
<feature type="chain" id="PRO_5036758439" evidence="1">
    <location>
        <begin position="24"/>
        <end position="92"/>
    </location>
</feature>
<protein>
    <submittedName>
        <fullName evidence="3">Secreted protein</fullName>
    </submittedName>
</protein>
<dbReference type="AlphaFoldDB" id="A0A915KWB5"/>
<organism evidence="2 3">
    <name type="scientific">Romanomermis culicivorax</name>
    <name type="common">Nematode worm</name>
    <dbReference type="NCBI Taxonomy" id="13658"/>
    <lineage>
        <taxon>Eukaryota</taxon>
        <taxon>Metazoa</taxon>
        <taxon>Ecdysozoa</taxon>
        <taxon>Nematoda</taxon>
        <taxon>Enoplea</taxon>
        <taxon>Dorylaimia</taxon>
        <taxon>Mermithida</taxon>
        <taxon>Mermithoidea</taxon>
        <taxon>Mermithidae</taxon>
        <taxon>Romanomermis</taxon>
    </lineage>
</organism>
<feature type="signal peptide" evidence="1">
    <location>
        <begin position="1"/>
        <end position="23"/>
    </location>
</feature>
<evidence type="ECO:0000256" key="1">
    <source>
        <dbReference type="SAM" id="SignalP"/>
    </source>
</evidence>
<evidence type="ECO:0000313" key="2">
    <source>
        <dbReference type="Proteomes" id="UP000887565"/>
    </source>
</evidence>
<reference evidence="3" key="1">
    <citation type="submission" date="2022-11" db="UniProtKB">
        <authorList>
            <consortium name="WormBaseParasite"/>
        </authorList>
    </citation>
    <scope>IDENTIFICATION</scope>
</reference>
<keyword evidence="1" id="KW-0732">Signal</keyword>